<feature type="transmembrane region" description="Helical" evidence="1">
    <location>
        <begin position="34"/>
        <end position="55"/>
    </location>
</feature>
<keyword evidence="1" id="KW-0472">Membrane</keyword>
<accession>A0A2H1HA57</accession>
<organism evidence="2 3">
    <name type="scientific">Zymoseptoria tritici ST99CH_1E4</name>
    <dbReference type="NCBI Taxonomy" id="1276532"/>
    <lineage>
        <taxon>Eukaryota</taxon>
        <taxon>Fungi</taxon>
        <taxon>Dikarya</taxon>
        <taxon>Ascomycota</taxon>
        <taxon>Pezizomycotina</taxon>
        <taxon>Dothideomycetes</taxon>
        <taxon>Dothideomycetidae</taxon>
        <taxon>Mycosphaerellales</taxon>
        <taxon>Mycosphaerellaceae</taxon>
        <taxon>Zymoseptoria</taxon>
    </lineage>
</organism>
<evidence type="ECO:0000313" key="3">
    <source>
        <dbReference type="Proteomes" id="UP000245764"/>
    </source>
</evidence>
<feature type="transmembrane region" description="Helical" evidence="1">
    <location>
        <begin position="6"/>
        <end position="27"/>
    </location>
</feature>
<dbReference type="Proteomes" id="UP000245764">
    <property type="component" value="Chromosome 20"/>
</dbReference>
<sequence>MDWSFNVWVWVWNVVGFVALAGLHYFLGLRFCAGLRFVLEMVLAVLLVMLQFALYAHRHRRYAAALLRFVNRCVVAWPLLIPYIVFSPLNRLFIIAAYYFSHGLRPSRRMCLVVISTSFAVHLLGVPWVEQRLLPASPADLMYGDDLATHCPKRLLDPASNLLDGRDESLALGLFVGYRALQGIPNPALEADFCNAERALEIISPAIIRSTAVPTEVERVRRWITCHRTPANHTTSSSAPSPPPLNAKLIQDYVVPLQAHRDALGAAIYAYGNVTRPIYDSWLFYQVTTHKALSSPFYSSLHNAFATPCDAPILSSATRLRCQLLSHTTVRWVQRLHHGAIGSGPHPLWSLRSHVLPNFAREVHAWHTDLLTNLPRIRPALVILPAFPTEDRSRLRDLGVNDAQALNYNSMLEDFLTQRPRPKHVDGKDVGVALECLEWVLANPWLPESPWSPRLWEVLNEARFQAEGAVRHQNRATLAAGDPTVVVLPNGKEGFAAWVEWVDWQGWWEWVVALVMAVLSGDWDGWD</sequence>
<evidence type="ECO:0000256" key="1">
    <source>
        <dbReference type="SAM" id="Phobius"/>
    </source>
</evidence>
<keyword evidence="1" id="KW-0812">Transmembrane</keyword>
<keyword evidence="1" id="KW-1133">Transmembrane helix</keyword>
<name>A0A2H1HA57_ZYMTR</name>
<reference evidence="3" key="1">
    <citation type="submission" date="2017-05" db="EMBL/GenBank/DDBJ databases">
        <authorList>
            <person name="Song R."/>
            <person name="Chenine A.L."/>
            <person name="Ruprecht R.M."/>
        </authorList>
    </citation>
    <scope>NUCLEOTIDE SEQUENCE [LARGE SCALE GENOMIC DNA]</scope>
</reference>
<proteinExistence type="predicted"/>
<protein>
    <submittedName>
        <fullName evidence="2">Uncharacterized protein</fullName>
    </submittedName>
</protein>
<evidence type="ECO:0000313" key="2">
    <source>
        <dbReference type="EMBL" id="SMR62642.1"/>
    </source>
</evidence>
<feature type="transmembrane region" description="Helical" evidence="1">
    <location>
        <begin position="75"/>
        <end position="99"/>
    </location>
</feature>
<dbReference type="EMBL" id="LT854271">
    <property type="protein sequence ID" value="SMR62642.1"/>
    <property type="molecule type" value="Genomic_DNA"/>
</dbReference>
<gene>
    <name evidence="2" type="ORF">ZT1E4_G11958</name>
</gene>
<dbReference type="AlphaFoldDB" id="A0A2H1HA57"/>